<reference evidence="1 2" key="1">
    <citation type="submission" date="2015-11" db="EMBL/GenBank/DDBJ databases">
        <title>Genome Sequence of Bacillus simplex strain VanAntwerpen2.</title>
        <authorList>
            <person name="Couger M.B."/>
        </authorList>
    </citation>
    <scope>NUCLEOTIDE SEQUENCE [LARGE SCALE GENOMIC DNA]</scope>
    <source>
        <strain evidence="1 2">VanAntwerpen02</strain>
    </source>
</reference>
<dbReference type="InterPro" id="IPR025616">
    <property type="entry name" value="YpjP"/>
</dbReference>
<gene>
    <name evidence="1" type="ORF">AS888_12585</name>
</gene>
<protein>
    <recommendedName>
        <fullName evidence="3">YpjP-like protein</fullName>
    </recommendedName>
</protein>
<proteinExistence type="predicted"/>
<dbReference type="AlphaFoldDB" id="A0A109N2M0"/>
<dbReference type="EMBL" id="LNNH01000004">
    <property type="protein sequence ID" value="KWW22368.1"/>
    <property type="molecule type" value="Genomic_DNA"/>
</dbReference>
<keyword evidence="2" id="KW-1185">Reference proteome</keyword>
<accession>A0A109N2M0</accession>
<comment type="caution">
    <text evidence="1">The sequence shown here is derived from an EMBL/GenBank/DDBJ whole genome shotgun (WGS) entry which is preliminary data.</text>
</comment>
<dbReference type="Proteomes" id="UP000064189">
    <property type="component" value="Unassembled WGS sequence"/>
</dbReference>
<name>A0A109N2M0_9BACI</name>
<evidence type="ECO:0000313" key="1">
    <source>
        <dbReference type="EMBL" id="KWW22368.1"/>
    </source>
</evidence>
<evidence type="ECO:0000313" key="2">
    <source>
        <dbReference type="Proteomes" id="UP000064189"/>
    </source>
</evidence>
<evidence type="ECO:0008006" key="3">
    <source>
        <dbReference type="Google" id="ProtNLM"/>
    </source>
</evidence>
<dbReference type="Pfam" id="PF14005">
    <property type="entry name" value="YpjP"/>
    <property type="match status" value="1"/>
</dbReference>
<dbReference type="RefSeq" id="WP_061140413.1">
    <property type="nucleotide sequence ID" value="NZ_LNNH01000004.1"/>
</dbReference>
<organism evidence="1 2">
    <name type="scientific">Peribacillus simplex</name>
    <dbReference type="NCBI Taxonomy" id="1478"/>
    <lineage>
        <taxon>Bacteria</taxon>
        <taxon>Bacillati</taxon>
        <taxon>Bacillota</taxon>
        <taxon>Bacilli</taxon>
        <taxon>Bacillales</taxon>
        <taxon>Bacillaceae</taxon>
        <taxon>Peribacillus</taxon>
    </lineage>
</organism>
<sequence>MKATAWFRKSLVILVSVLTFGLVTPSDLAWLAEADSLKDTKKGLVEEEGLAYLASQNSTERKAEFNREEFLSGMLDKAEESAYMKFGEKINPKIGDEFKLAILPKMQEALTEMAAQFPDEKLQQLTITEQPSAGRAEKIFHIYDSLSGKDIIRFHVRQENPPLEGYWFDFHYHTYLDAFTAHHHLGKIYWDKNTPPEWTSKQQKLS</sequence>